<evidence type="ECO:0000259" key="7">
    <source>
        <dbReference type="Pfam" id="PF02689"/>
    </source>
</evidence>
<feature type="domain" description="DNA helicase Pif1-like DEAD-box helicase" evidence="8">
    <location>
        <begin position="1092"/>
        <end position="1314"/>
    </location>
</feature>
<dbReference type="GO" id="GO:0006310">
    <property type="term" value="P:DNA recombination"/>
    <property type="evidence" value="ECO:0007669"/>
    <property type="project" value="UniProtKB-KW"/>
</dbReference>
<dbReference type="OrthoDB" id="2447509at2759"/>
<dbReference type="Proteomes" id="UP000646827">
    <property type="component" value="Unassembled WGS sequence"/>
</dbReference>
<keyword evidence="2 5" id="KW-0378">Hydrolase</keyword>
<feature type="domain" description="DNA helicase Pif1-like 2B" evidence="10">
    <location>
        <begin position="1403"/>
        <end position="1449"/>
    </location>
</feature>
<evidence type="ECO:0000259" key="8">
    <source>
        <dbReference type="Pfam" id="PF05970"/>
    </source>
</evidence>
<feature type="domain" description="Helitron helicase-like" evidence="9">
    <location>
        <begin position="437"/>
        <end position="610"/>
    </location>
</feature>
<name>A0A8H7RYN9_9FUNG</name>
<dbReference type="EC" id="5.6.2.3" evidence="5"/>
<keyword evidence="5" id="KW-0227">DNA damage</keyword>
<comment type="cofactor">
    <cofactor evidence="5">
        <name>Mg(2+)</name>
        <dbReference type="ChEBI" id="CHEBI:18420"/>
    </cofactor>
</comment>
<reference evidence="11 12" key="1">
    <citation type="submission" date="2020-12" db="EMBL/GenBank/DDBJ databases">
        <title>Metabolic potential, ecology and presence of endohyphal bacteria is reflected in genomic diversity of Mucoromycotina.</title>
        <authorList>
            <person name="Muszewska A."/>
            <person name="Okrasinska A."/>
            <person name="Steczkiewicz K."/>
            <person name="Drgas O."/>
            <person name="Orlowska M."/>
            <person name="Perlinska-Lenart U."/>
            <person name="Aleksandrzak-Piekarczyk T."/>
            <person name="Szatraj K."/>
            <person name="Zielenkiewicz U."/>
            <person name="Pilsyk S."/>
            <person name="Malc E."/>
            <person name="Mieczkowski P."/>
            <person name="Kruszewska J.S."/>
            <person name="Biernat P."/>
            <person name="Pawlowska J."/>
        </authorList>
    </citation>
    <scope>NUCLEOTIDE SEQUENCE [LARGE SCALE GENOMIC DNA]</scope>
    <source>
        <strain evidence="11 12">CBS 142.35</strain>
    </source>
</reference>
<dbReference type="Gene3D" id="3.40.50.300">
    <property type="entry name" value="P-loop containing nucleotide triphosphate hydrolases"/>
    <property type="match status" value="2"/>
</dbReference>
<dbReference type="InterPro" id="IPR010285">
    <property type="entry name" value="DNA_helicase_pif1-like_DEAD"/>
</dbReference>
<comment type="catalytic activity">
    <reaction evidence="5">
        <text>ATP + H2O = ADP + phosphate + H(+)</text>
        <dbReference type="Rhea" id="RHEA:13065"/>
        <dbReference type="ChEBI" id="CHEBI:15377"/>
        <dbReference type="ChEBI" id="CHEBI:15378"/>
        <dbReference type="ChEBI" id="CHEBI:30616"/>
        <dbReference type="ChEBI" id="CHEBI:43474"/>
        <dbReference type="ChEBI" id="CHEBI:456216"/>
        <dbReference type="EC" id="5.6.2.3"/>
    </reaction>
</comment>
<dbReference type="Pfam" id="PF02689">
    <property type="entry name" value="Herpes_Helicase"/>
    <property type="match status" value="1"/>
</dbReference>
<evidence type="ECO:0000259" key="10">
    <source>
        <dbReference type="Pfam" id="PF21530"/>
    </source>
</evidence>
<dbReference type="InterPro" id="IPR003840">
    <property type="entry name" value="DNA_helicase_dom"/>
</dbReference>
<dbReference type="PANTHER" id="PTHR10492">
    <property type="match status" value="1"/>
</dbReference>
<feature type="region of interest" description="Disordered" evidence="6">
    <location>
        <begin position="1582"/>
        <end position="1608"/>
    </location>
</feature>
<organism evidence="11 12">
    <name type="scientific">Circinella minor</name>
    <dbReference type="NCBI Taxonomy" id="1195481"/>
    <lineage>
        <taxon>Eukaryota</taxon>
        <taxon>Fungi</taxon>
        <taxon>Fungi incertae sedis</taxon>
        <taxon>Mucoromycota</taxon>
        <taxon>Mucoromycotina</taxon>
        <taxon>Mucoromycetes</taxon>
        <taxon>Mucorales</taxon>
        <taxon>Lichtheimiaceae</taxon>
        <taxon>Circinella</taxon>
    </lineage>
</organism>
<evidence type="ECO:0000313" key="11">
    <source>
        <dbReference type="EMBL" id="KAG2220289.1"/>
    </source>
</evidence>
<keyword evidence="3 5" id="KW-0347">Helicase</keyword>
<keyword evidence="4 5" id="KW-0067">ATP-binding</keyword>
<keyword evidence="1 5" id="KW-0547">Nucleotide-binding</keyword>
<dbReference type="GO" id="GO:0016787">
    <property type="term" value="F:hydrolase activity"/>
    <property type="evidence" value="ECO:0007669"/>
    <property type="project" value="UniProtKB-KW"/>
</dbReference>
<dbReference type="Pfam" id="PF21530">
    <property type="entry name" value="Pif1_2B_dom"/>
    <property type="match status" value="1"/>
</dbReference>
<dbReference type="InterPro" id="IPR025476">
    <property type="entry name" value="Helitron_helicase-like"/>
</dbReference>
<keyword evidence="5" id="KW-0234">DNA repair</keyword>
<evidence type="ECO:0000256" key="3">
    <source>
        <dbReference type="ARBA" id="ARBA00022806"/>
    </source>
</evidence>
<dbReference type="GO" id="GO:0043139">
    <property type="term" value="F:5'-3' DNA helicase activity"/>
    <property type="evidence" value="ECO:0007669"/>
    <property type="project" value="UniProtKB-EC"/>
</dbReference>
<dbReference type="CDD" id="cd18809">
    <property type="entry name" value="SF1_C_RecD"/>
    <property type="match status" value="1"/>
</dbReference>
<comment type="caution">
    <text evidence="11">The sequence shown here is derived from an EMBL/GenBank/DDBJ whole genome shotgun (WGS) entry which is preliminary data.</text>
</comment>
<keyword evidence="5" id="KW-0233">DNA recombination</keyword>
<evidence type="ECO:0000259" key="9">
    <source>
        <dbReference type="Pfam" id="PF14214"/>
    </source>
</evidence>
<dbReference type="GO" id="GO:0006281">
    <property type="term" value="P:DNA repair"/>
    <property type="evidence" value="ECO:0007669"/>
    <property type="project" value="UniProtKB-KW"/>
</dbReference>
<dbReference type="InterPro" id="IPR049163">
    <property type="entry name" value="Pif1-like_2B_dom"/>
</dbReference>
<dbReference type="EMBL" id="JAEPRB010000145">
    <property type="protein sequence ID" value="KAG2220289.1"/>
    <property type="molecule type" value="Genomic_DNA"/>
</dbReference>
<dbReference type="PANTHER" id="PTHR10492:SF57">
    <property type="entry name" value="ATP-DEPENDENT DNA HELICASE"/>
    <property type="match status" value="1"/>
</dbReference>
<dbReference type="InterPro" id="IPR027417">
    <property type="entry name" value="P-loop_NTPase"/>
</dbReference>
<proteinExistence type="inferred from homology"/>
<evidence type="ECO:0000256" key="4">
    <source>
        <dbReference type="ARBA" id="ARBA00022840"/>
    </source>
</evidence>
<dbReference type="Pfam" id="PF05970">
    <property type="entry name" value="PIF1"/>
    <property type="match status" value="1"/>
</dbReference>
<evidence type="ECO:0000256" key="2">
    <source>
        <dbReference type="ARBA" id="ARBA00022801"/>
    </source>
</evidence>
<evidence type="ECO:0000256" key="1">
    <source>
        <dbReference type="ARBA" id="ARBA00022741"/>
    </source>
</evidence>
<dbReference type="Pfam" id="PF14214">
    <property type="entry name" value="Helitron_like_N"/>
    <property type="match status" value="1"/>
</dbReference>
<dbReference type="GO" id="GO:0000723">
    <property type="term" value="P:telomere maintenance"/>
    <property type="evidence" value="ECO:0007669"/>
    <property type="project" value="InterPro"/>
</dbReference>
<accession>A0A8H7RYN9</accession>
<protein>
    <recommendedName>
        <fullName evidence="5">ATP-dependent DNA helicase</fullName>
        <ecNumber evidence="5">5.6.2.3</ecNumber>
    </recommendedName>
</protein>
<evidence type="ECO:0000256" key="6">
    <source>
        <dbReference type="SAM" id="MobiDB-lite"/>
    </source>
</evidence>
<feature type="domain" description="DNA replication helicase" evidence="7">
    <location>
        <begin position="1496"/>
        <end position="1543"/>
    </location>
</feature>
<evidence type="ECO:0000313" key="12">
    <source>
        <dbReference type="Proteomes" id="UP000646827"/>
    </source>
</evidence>
<sequence length="1608" mass="180942">MSSQQQLQQTSQCRCGSTTHRRITFHGCRLNERNVRRRIESENTSLAGNNMDIIIENPTPDLLTSNEATEEGIDVNDDVQPTNNETATPTRVCCPRCGSPEHSRSNNRACPFHTSNVQSEYGAQFQIACTVPFVPEHIFGPNISFTRGNNYRRHIFPNMNVNCPFCNARMWIDERVKSSSVLNPRFGICCTQGKIRLPLPRAPPAPLRELLTNHDESNENASDFHTHIRAYNNLFAFASIRANWDRDLANRRNGVSTFRINGTMYHCLGSLRATTHAQAQFAQIYFADTQEQLARRTSLRSGLNPDTIAMLQRVVETHNPFATTLQTASEVYRDRPFGSINVVIRAARELGRRYDQQAYPEVAAMVVESAVDGSITPHDIIINDRTQGIRQISSLHPSYMPLHYVLMFPYGESGWYNGMRCQTADNQSANVTLLDFCAYMLMVRGDTFSHHFGRLFQQFVVDNYARIESSRLLYISTHQQDLRSELYSGIGDAVDPRQVGRSVILPSSFTGGPRYMKQMLQDGLAIIRQRGNPTLFITFTCNPKWPEIVAELHPGQKAYDRPDICARVFNMKVTELLHDIKESKCFGRVEGYVATVEFQKRGLPHIHILLILHDQDRPHIPTDYDRFVSAEIPNSVTHPQLYQTVISCMIHGPCGDAGRNAPCMKDGRCSQHYPKPFNAETRISRDGYPMYRRQDNQRQHLFERTHFLADNRHVVPYNPYLSQKYDAHINTEICTSARAIKYLCKYITKGSDRAQLETTTINNSTTGDVAEQNEVIDEVVQYQNARYIGPCEAVWRTLQFRVHMHHPMVVRLDIHLPGEQMVTFRGDMTPEELELARDAAATGTKLLGFFALCNRHAEEGTPIQYTYPQIPCHYTWNDRNREWNPRTNPPVQNVVTRIYAASITNMPLYALRLLLLHIQGPISFEALRTKDGIVHSTFQEAAVAYGFLESDQEWNNCLTETSLIAPSAAAIRALFVYILINSSPAEPLTLWTNHRERMADDYFFQMRRELSLGNEEELLPNQLDQIYQRTLGDIETRLQATGHHLSEFPSMPQEFITELDRLPQLQSLEIVERREYNVEEQERIARELIPGLNEGQRHAFDSITAAINAPDTEYNPHVFFVNGPGGTGKSQLFKALLSHVRSQNQVALPVASSGIAATLLPGGRTAHSRFKIPLNADDNTTCNLRLGGSHAYLIQRASLIIWDEAVMCSKHNFEAVDRSLRDIMGALDPALNDVPFGGKVVVFGGDFRQLLPVVKKGTRSEVVADSIRSASFWHAVQVLHLTVNMRVQQNSDPAAAAFADTLLAIGDGRAPHTNQVQIPQEWCIDANDPLLLIDTIYPTIRNPDPQPHEYQNRAILAAKNIDVDIINDTAFSLFPGASRTYNSNDTIIDHDDPEAAAASYPVEFLNSITTSGIPSHSLQLKIGMPLVLLRNLDPDAGLCNGTKVFVTRLLDWSIGVKKIDQGHEGTEHFLPRINMCTTEGEYPFILCRRQLPVRPAFAMTIHKAQGQTLEHVGIRLQEDVFAHGQLYVALSRATNPNNIYIAVDMTLFTTTTPSTDNIVYHEILLPPPPPATLAEQTNAPITTSTTTTISSTTTSSTATSSTITSTTT</sequence>
<keyword evidence="12" id="KW-1185">Reference proteome</keyword>
<gene>
    <name evidence="11" type="ORF">INT45_009922</name>
</gene>
<dbReference type="GO" id="GO:0005524">
    <property type="term" value="F:ATP binding"/>
    <property type="evidence" value="ECO:0007669"/>
    <property type="project" value="UniProtKB-KW"/>
</dbReference>
<evidence type="ECO:0000256" key="5">
    <source>
        <dbReference type="RuleBase" id="RU363044"/>
    </source>
</evidence>
<comment type="similarity">
    <text evidence="5">Belongs to the helicase family.</text>
</comment>
<dbReference type="SUPFAM" id="SSF52540">
    <property type="entry name" value="P-loop containing nucleoside triphosphate hydrolases"/>
    <property type="match status" value="2"/>
</dbReference>